<dbReference type="PANTHER" id="PTHR43877">
    <property type="entry name" value="AMINOALKYLPHOSPHONATE N-ACETYLTRANSFERASE-RELATED-RELATED"/>
    <property type="match status" value="1"/>
</dbReference>
<reference evidence="4 5" key="1">
    <citation type="submission" date="2016-06" db="EMBL/GenBank/DDBJ databases">
        <authorList>
            <person name="Kjaerup R.B."/>
            <person name="Dalgaard T.S."/>
            <person name="Juul-Madsen H.R."/>
        </authorList>
    </citation>
    <scope>NUCLEOTIDE SEQUENCE [LARGE SCALE GENOMIC DNA]</scope>
    <source>
        <strain evidence="4 5">DSM 45097</strain>
    </source>
</reference>
<dbReference type="InterPro" id="IPR000182">
    <property type="entry name" value="GNAT_dom"/>
</dbReference>
<evidence type="ECO:0000259" key="3">
    <source>
        <dbReference type="PROSITE" id="PS51186"/>
    </source>
</evidence>
<evidence type="ECO:0000256" key="2">
    <source>
        <dbReference type="ARBA" id="ARBA00023315"/>
    </source>
</evidence>
<feature type="domain" description="N-acetyltransferase" evidence="3">
    <location>
        <begin position="2"/>
        <end position="157"/>
    </location>
</feature>
<keyword evidence="1" id="KW-0808">Transferase</keyword>
<dbReference type="CDD" id="cd04301">
    <property type="entry name" value="NAT_SF"/>
    <property type="match status" value="1"/>
</dbReference>
<dbReference type="GO" id="GO:0005840">
    <property type="term" value="C:ribosome"/>
    <property type="evidence" value="ECO:0007669"/>
    <property type="project" value="UniProtKB-KW"/>
</dbReference>
<keyword evidence="4" id="KW-0687">Ribonucleoprotein</keyword>
<keyword evidence="5" id="KW-1185">Reference proteome</keyword>
<evidence type="ECO:0000313" key="4">
    <source>
        <dbReference type="EMBL" id="SCG36551.1"/>
    </source>
</evidence>
<accession>A0A1C5GTT9</accession>
<dbReference type="Gene3D" id="3.40.630.30">
    <property type="match status" value="1"/>
</dbReference>
<evidence type="ECO:0000313" key="5">
    <source>
        <dbReference type="Proteomes" id="UP000198210"/>
    </source>
</evidence>
<dbReference type="AlphaFoldDB" id="A0A1C5GTT9"/>
<gene>
    <name evidence="4" type="ORF">GA0074704_0394</name>
</gene>
<organism evidence="4 5">
    <name type="scientific">Micromonospora siamensis</name>
    <dbReference type="NCBI Taxonomy" id="299152"/>
    <lineage>
        <taxon>Bacteria</taxon>
        <taxon>Bacillati</taxon>
        <taxon>Actinomycetota</taxon>
        <taxon>Actinomycetes</taxon>
        <taxon>Micromonosporales</taxon>
        <taxon>Micromonosporaceae</taxon>
        <taxon>Micromonospora</taxon>
    </lineage>
</organism>
<keyword evidence="2" id="KW-0012">Acyltransferase</keyword>
<protein>
    <submittedName>
        <fullName evidence="4">Ribosomal protein S18 acetylase RimI</fullName>
    </submittedName>
</protein>
<dbReference type="InterPro" id="IPR016181">
    <property type="entry name" value="Acyl_CoA_acyltransferase"/>
</dbReference>
<dbReference type="GO" id="GO:0016747">
    <property type="term" value="F:acyltransferase activity, transferring groups other than amino-acyl groups"/>
    <property type="evidence" value="ECO:0007669"/>
    <property type="project" value="InterPro"/>
</dbReference>
<dbReference type="Proteomes" id="UP000198210">
    <property type="component" value="Chromosome I"/>
</dbReference>
<dbReference type="InterPro" id="IPR050832">
    <property type="entry name" value="Bact_Acetyltransf"/>
</dbReference>
<sequence length="157" mass="16711">MIELRELTPEDWALWRELRLAALAEAPHAFGSRLADWRDAGEDQWRGRLALVGSVNLVALLDGVPVGMASGVPGDGGRTADLISMWVAPAGRGRGVGDALVDAVESWARRTSASTLELSVRVENAPAVALYARHGFTDTGRAPAGEATEKILAKSLR</sequence>
<name>A0A1C5GTT9_9ACTN</name>
<dbReference type="PANTHER" id="PTHR43877:SF2">
    <property type="entry name" value="AMINOALKYLPHOSPHONATE N-ACETYLTRANSFERASE-RELATED"/>
    <property type="match status" value="1"/>
</dbReference>
<dbReference type="PROSITE" id="PS51186">
    <property type="entry name" value="GNAT"/>
    <property type="match status" value="1"/>
</dbReference>
<dbReference type="RefSeq" id="WP_088968903.1">
    <property type="nucleotide sequence ID" value="NZ_JBHLYF010000009.1"/>
</dbReference>
<proteinExistence type="predicted"/>
<evidence type="ECO:0000256" key="1">
    <source>
        <dbReference type="ARBA" id="ARBA00022679"/>
    </source>
</evidence>
<dbReference type="Pfam" id="PF00583">
    <property type="entry name" value="Acetyltransf_1"/>
    <property type="match status" value="1"/>
</dbReference>
<keyword evidence="4" id="KW-0689">Ribosomal protein</keyword>
<dbReference type="EMBL" id="LT607751">
    <property type="protein sequence ID" value="SCG36551.1"/>
    <property type="molecule type" value="Genomic_DNA"/>
</dbReference>
<dbReference type="SUPFAM" id="SSF55729">
    <property type="entry name" value="Acyl-CoA N-acyltransferases (Nat)"/>
    <property type="match status" value="1"/>
</dbReference>